<keyword evidence="7" id="KW-0630">Potassium</keyword>
<evidence type="ECO:0000256" key="2">
    <source>
        <dbReference type="ARBA" id="ARBA00006920"/>
    </source>
</evidence>
<evidence type="ECO:0000256" key="6">
    <source>
        <dbReference type="ARBA" id="ARBA00022826"/>
    </source>
</evidence>
<dbReference type="GeneID" id="26738284"/>
<evidence type="ECO:0000256" key="8">
    <source>
        <dbReference type="ARBA" id="ARBA00022989"/>
    </source>
</evidence>
<feature type="transmembrane region" description="Helical" evidence="13">
    <location>
        <begin position="99"/>
        <end position="119"/>
    </location>
</feature>
<evidence type="ECO:0000313" key="15">
    <source>
        <dbReference type="EMBL" id="CEL23667.1"/>
    </source>
</evidence>
<protein>
    <submittedName>
        <fullName evidence="16">DUF1211 domain-containing protein</fullName>
    </submittedName>
</protein>
<evidence type="ECO:0000256" key="3">
    <source>
        <dbReference type="ARBA" id="ARBA00022448"/>
    </source>
</evidence>
<feature type="transmembrane region" description="Helical" evidence="13">
    <location>
        <begin position="126"/>
        <end position="148"/>
    </location>
</feature>
<evidence type="ECO:0000313" key="17">
    <source>
        <dbReference type="Proteomes" id="UP000029661"/>
    </source>
</evidence>
<dbReference type="STRING" id="2162.BRM9_0049"/>
<dbReference type="Proteomes" id="UP000062768">
    <property type="component" value="Chromosome I"/>
</dbReference>
<evidence type="ECO:0000313" key="16">
    <source>
        <dbReference type="EMBL" id="MBF4474939.1"/>
    </source>
</evidence>
<dbReference type="PATRIC" id="fig|2162.10.peg.10"/>
<dbReference type="Pfam" id="PF06736">
    <property type="entry name" value="TMEM175"/>
    <property type="match status" value="1"/>
</dbReference>
<evidence type="ECO:0000256" key="5">
    <source>
        <dbReference type="ARBA" id="ARBA00022692"/>
    </source>
</evidence>
<dbReference type="GO" id="GO:0005267">
    <property type="term" value="F:potassium channel activity"/>
    <property type="evidence" value="ECO:0007669"/>
    <property type="project" value="UniProtKB-KW"/>
</dbReference>
<feature type="transmembrane region" description="Helical" evidence="13">
    <location>
        <begin position="55"/>
        <end position="79"/>
    </location>
</feature>
<organism evidence="14 17">
    <name type="scientific">Methanobacterium formicicum</name>
    <dbReference type="NCBI Taxonomy" id="2162"/>
    <lineage>
        <taxon>Archaea</taxon>
        <taxon>Methanobacteriati</taxon>
        <taxon>Methanobacteriota</taxon>
        <taxon>Methanomada group</taxon>
        <taxon>Methanobacteria</taxon>
        <taxon>Methanobacteriales</taxon>
        <taxon>Methanobacteriaceae</taxon>
        <taxon>Methanobacterium</taxon>
    </lineage>
</organism>
<evidence type="ECO:0000313" key="18">
    <source>
        <dbReference type="Proteomes" id="UP000062768"/>
    </source>
</evidence>
<dbReference type="PANTHER" id="PTHR31462">
    <property type="entry name" value="ENDOSOMAL/LYSOSOMAL POTASSIUM CHANNEL TMEM175"/>
    <property type="match status" value="1"/>
</dbReference>
<dbReference type="EMBL" id="JADIIL010000019">
    <property type="protein sequence ID" value="MBF4474939.1"/>
    <property type="molecule type" value="Genomic_DNA"/>
</dbReference>
<reference evidence="15" key="2">
    <citation type="submission" date="2014-09" db="EMBL/GenBank/DDBJ databases">
        <authorList>
            <person name="Bishop-Lilly K.A."/>
            <person name="Broomall S.M."/>
            <person name="Chain P.S."/>
            <person name="Chertkov O."/>
            <person name="Coyne S.R."/>
            <person name="Daligault H.E."/>
            <person name="Davenport K.W."/>
            <person name="Erkkila T."/>
            <person name="Frey K.G."/>
            <person name="Gibbons H.S."/>
            <person name="Gu W."/>
            <person name="Jaissle J."/>
            <person name="Johnson S.L."/>
            <person name="Koroleva G.I."/>
            <person name="Ladner J.T."/>
            <person name="Lo C.-C."/>
            <person name="Minogue T.D."/>
            <person name="Munk C."/>
            <person name="Palacios G.F."/>
            <person name="Redden C.L."/>
            <person name="Rosenzweig C.N."/>
            <person name="Scholz M.B."/>
            <person name="Teshima H."/>
            <person name="Xu Y."/>
        </authorList>
    </citation>
    <scope>NUCLEOTIDE SEQUENCE</scope>
    <source>
        <strain evidence="15">Mb9</strain>
    </source>
</reference>
<name>A0A089ZA57_METFO</name>
<dbReference type="GO" id="GO:0016020">
    <property type="term" value="C:membrane"/>
    <property type="evidence" value="ECO:0007669"/>
    <property type="project" value="UniProtKB-SubCell"/>
</dbReference>
<dbReference type="AlphaFoldDB" id="A0A089ZA57"/>
<gene>
    <name evidence="14" type="ORF">BRM9_0049</name>
    <name evidence="16" type="ORF">ISP06_05635</name>
    <name evidence="15" type="ORF">MB9_0010</name>
</gene>
<feature type="transmembrane region" description="Helical" evidence="13">
    <location>
        <begin position="25"/>
        <end position="43"/>
    </location>
</feature>
<dbReference type="InterPro" id="IPR010617">
    <property type="entry name" value="TMEM175-like"/>
</dbReference>
<reference evidence="14" key="1">
    <citation type="submission" date="2013-12" db="EMBL/GenBank/DDBJ databases">
        <title>The complete genome sequence of Methanobacterium sp. BRM9.</title>
        <authorList>
            <consortium name="Pastoral Greenhouse Gas Research Consortium"/>
            <person name="Kelly W.J."/>
            <person name="Leahy S.C."/>
            <person name="Perry R."/>
            <person name="Li D."/>
            <person name="Altermann E."/>
            <person name="Lambie S.C."/>
            <person name="Attwood G.T."/>
        </authorList>
    </citation>
    <scope>NUCLEOTIDE SEQUENCE [LARGE SCALE GENOMIC DNA]</scope>
    <source>
        <strain evidence="14">BRM9</strain>
    </source>
</reference>
<keyword evidence="11" id="KW-0407">Ion channel</keyword>
<comment type="subcellular location">
    <subcellularLocation>
        <location evidence="1">Membrane</location>
        <topology evidence="1">Multi-pass membrane protein</topology>
    </subcellularLocation>
</comment>
<keyword evidence="8 13" id="KW-1133">Transmembrane helix</keyword>
<keyword evidence="4" id="KW-0633">Potassium transport</keyword>
<evidence type="ECO:0000313" key="14">
    <source>
        <dbReference type="EMBL" id="AIS30882.1"/>
    </source>
</evidence>
<keyword evidence="6" id="KW-0631">Potassium channel</keyword>
<keyword evidence="10 13" id="KW-0472">Membrane</keyword>
<dbReference type="KEGG" id="mfc:BRM9_0049"/>
<keyword evidence="9" id="KW-0406">Ion transport</keyword>
<sequence>MTEEKEPSIPVPRIPKGRMETLTDGIFAIAMTLLVLSLEVPTLPSNPTPTIINDYIFNLLLPQIGIYIISFAILGGFWLNHYVFYGIKHVDNSLQWLNIFWLMSIAIVPFSTSLMSTYGQYQFAEIIFALNMLVIGILYYSLFNYALNHEMLYEQVLPYANMIKRSNLLMPVISLIAILISFITSVGTILIFLLVPVLLNIRNMANKKKQTE</sequence>
<proteinExistence type="inferred from homology"/>
<evidence type="ECO:0000256" key="10">
    <source>
        <dbReference type="ARBA" id="ARBA00023136"/>
    </source>
</evidence>
<comment type="similarity">
    <text evidence="2">Belongs to the TMEM175 family.</text>
</comment>
<evidence type="ECO:0000256" key="9">
    <source>
        <dbReference type="ARBA" id="ARBA00023065"/>
    </source>
</evidence>
<keyword evidence="5 13" id="KW-0812">Transmembrane</keyword>
<evidence type="ECO:0000256" key="11">
    <source>
        <dbReference type="ARBA" id="ARBA00023303"/>
    </source>
</evidence>
<dbReference type="RefSeq" id="WP_048084357.1">
    <property type="nucleotide sequence ID" value="NZ_CP006933.1"/>
</dbReference>
<evidence type="ECO:0000256" key="12">
    <source>
        <dbReference type="ARBA" id="ARBA00034430"/>
    </source>
</evidence>
<comment type="catalytic activity">
    <reaction evidence="12">
        <text>K(+)(in) = K(+)(out)</text>
        <dbReference type="Rhea" id="RHEA:29463"/>
        <dbReference type="ChEBI" id="CHEBI:29103"/>
    </reaction>
</comment>
<evidence type="ECO:0000256" key="7">
    <source>
        <dbReference type="ARBA" id="ARBA00022958"/>
    </source>
</evidence>
<feature type="transmembrane region" description="Helical" evidence="13">
    <location>
        <begin position="168"/>
        <end position="199"/>
    </location>
</feature>
<evidence type="ECO:0000256" key="1">
    <source>
        <dbReference type="ARBA" id="ARBA00004141"/>
    </source>
</evidence>
<evidence type="ECO:0000256" key="4">
    <source>
        <dbReference type="ARBA" id="ARBA00022538"/>
    </source>
</evidence>
<keyword evidence="18" id="KW-1185">Reference proteome</keyword>
<dbReference type="GO" id="GO:0015252">
    <property type="term" value="F:proton channel activity"/>
    <property type="evidence" value="ECO:0007669"/>
    <property type="project" value="InterPro"/>
</dbReference>
<dbReference type="Proteomes" id="UP000606900">
    <property type="component" value="Unassembled WGS sequence"/>
</dbReference>
<dbReference type="EMBL" id="LN734822">
    <property type="protein sequence ID" value="CEL23667.1"/>
    <property type="molecule type" value="Genomic_DNA"/>
</dbReference>
<reference evidence="16" key="3">
    <citation type="submission" date="2020-10" db="EMBL/GenBank/DDBJ databases">
        <title>Dehalococcoides mccartyi of a TCE/Cr reducing biochatode.</title>
        <authorList>
            <person name="Matturro B."/>
        </authorList>
    </citation>
    <scope>NUCLEOTIDE SEQUENCE</scope>
    <source>
        <strain evidence="16">Bin2</strain>
    </source>
</reference>
<keyword evidence="3" id="KW-0813">Transport</keyword>
<dbReference type="Proteomes" id="UP000029661">
    <property type="component" value="Chromosome"/>
</dbReference>
<accession>A0A089ZA57</accession>
<dbReference type="OrthoDB" id="10769at2157"/>
<dbReference type="EMBL" id="CP006933">
    <property type="protein sequence ID" value="AIS30882.1"/>
    <property type="molecule type" value="Genomic_DNA"/>
</dbReference>
<dbReference type="PANTHER" id="PTHR31462:SF5">
    <property type="entry name" value="ENDOSOMAL_LYSOSOMAL PROTON CHANNEL TMEM175"/>
    <property type="match status" value="1"/>
</dbReference>
<evidence type="ECO:0000256" key="13">
    <source>
        <dbReference type="SAM" id="Phobius"/>
    </source>
</evidence>